<dbReference type="InParanoid" id="F0VJL9"/>
<reference evidence="4" key="3">
    <citation type="journal article" date="2012" name="PLoS Pathog.">
        <title>Comparative genomics of the apicomplexan parasites Toxoplasma gondii and Neospora caninum: Coccidia differing in host range and transmission strategy.</title>
        <authorList>
            <person name="Reid A.J."/>
            <person name="Vermont S.J."/>
            <person name="Cotton J.A."/>
            <person name="Harris D."/>
            <person name="Hill-Cawthorne G.A."/>
            <person name="Konen-Waisman S."/>
            <person name="Latham S.M."/>
            <person name="Mourier T."/>
            <person name="Norton R."/>
            <person name="Quail M.A."/>
            <person name="Sanders M."/>
            <person name="Shanmugam D."/>
            <person name="Sohal A."/>
            <person name="Wasmuth J.D."/>
            <person name="Brunk B."/>
            <person name="Grigg M.E."/>
            <person name="Howard J.C."/>
            <person name="Parkinson J."/>
            <person name="Roos D.S."/>
            <person name="Trees A.J."/>
            <person name="Berriman M."/>
            <person name="Pain A."/>
            <person name="Wastling J.M."/>
        </authorList>
    </citation>
    <scope>NUCLEOTIDE SEQUENCE [LARGE SCALE GENOMIC DNA]</scope>
    <source>
        <strain evidence="4">Liverpool</strain>
    </source>
</reference>
<dbReference type="AlphaFoldDB" id="F0VJL9"/>
<dbReference type="eggNOG" id="ENOG502R0FI">
    <property type="taxonomic scope" value="Eukaryota"/>
</dbReference>
<gene>
    <name evidence="3" type="ORF">BN1204_037120</name>
    <name evidence="2" type="ORF">NCLIV_037120</name>
</gene>
<reference evidence="2" key="2">
    <citation type="submission" date="2011-03" db="EMBL/GenBank/DDBJ databases">
        <title>Comparative genomics and transcriptomics of Neospora caninum and Toxoplasma gondii.</title>
        <authorList>
            <person name="Reid A.J."/>
            <person name="Sohal A."/>
            <person name="Harris D."/>
            <person name="Quail M."/>
            <person name="Sanders M."/>
            <person name="Berriman M."/>
            <person name="Wastling J.M."/>
            <person name="Pain A."/>
        </authorList>
    </citation>
    <scope>NUCLEOTIDE SEQUENCE</scope>
    <source>
        <strain evidence="2">Liverpool</strain>
    </source>
</reference>
<evidence type="ECO:0000313" key="2">
    <source>
        <dbReference type="EMBL" id="CBZ53930.1"/>
    </source>
</evidence>
<dbReference type="EMBL" id="FR823390">
    <property type="protein sequence ID" value="CBZ53930.1"/>
    <property type="molecule type" value="Genomic_DNA"/>
</dbReference>
<sequence>MSEVNSLNGSDGGGKAAFDHKARSIQAEFDNTAAALRRKLTEELVVLQAATKQLSAEESRKAALNERFASLMLEKDALTIDITELQRRRSIVATDTKERENIMREIIVHLDKLPDRAEGTYVKCTNPKTAGT</sequence>
<dbReference type="Proteomes" id="UP000007494">
    <property type="component" value="Chromosome VIII"/>
</dbReference>
<reference evidence="2" key="1">
    <citation type="submission" date="2011-02" db="EMBL/GenBank/DDBJ databases">
        <authorList>
            <person name="Aslett M."/>
        </authorList>
    </citation>
    <scope>NUCLEOTIDE SEQUENCE</scope>
    <source>
        <strain evidence="2">Liverpool</strain>
    </source>
</reference>
<keyword evidence="4" id="KW-1185">Reference proteome</keyword>
<evidence type="ECO:0000313" key="3">
    <source>
        <dbReference type="EMBL" id="CEL67928.1"/>
    </source>
</evidence>
<dbReference type="OrthoDB" id="329670at2759"/>
<dbReference type="GeneID" id="13443577"/>
<organism evidence="2 4">
    <name type="scientific">Neospora caninum (strain Liverpool)</name>
    <dbReference type="NCBI Taxonomy" id="572307"/>
    <lineage>
        <taxon>Eukaryota</taxon>
        <taxon>Sar</taxon>
        <taxon>Alveolata</taxon>
        <taxon>Apicomplexa</taxon>
        <taxon>Conoidasida</taxon>
        <taxon>Coccidia</taxon>
        <taxon>Eucoccidiorida</taxon>
        <taxon>Eimeriorina</taxon>
        <taxon>Sarcocystidae</taxon>
        <taxon>Neospora</taxon>
    </lineage>
</organism>
<dbReference type="EMBL" id="LN714483">
    <property type="protein sequence ID" value="CEL67928.1"/>
    <property type="molecule type" value="Genomic_DNA"/>
</dbReference>
<evidence type="ECO:0000256" key="1">
    <source>
        <dbReference type="SAM" id="Coils"/>
    </source>
</evidence>
<proteinExistence type="predicted"/>
<dbReference type="OMA" id="CANRKAI"/>
<feature type="coiled-coil region" evidence="1">
    <location>
        <begin position="37"/>
        <end position="67"/>
    </location>
</feature>
<dbReference type="RefSeq" id="XP_003883962.1">
    <property type="nucleotide sequence ID" value="XM_003883913.1"/>
</dbReference>
<dbReference type="VEuPathDB" id="ToxoDB:NCLIV_037120"/>
<protein>
    <submittedName>
        <fullName evidence="2">Uncharacterized protein</fullName>
    </submittedName>
</protein>
<accession>F0VJL9</accession>
<evidence type="ECO:0000313" key="4">
    <source>
        <dbReference type="Proteomes" id="UP000007494"/>
    </source>
</evidence>
<name>F0VJL9_NEOCL</name>
<reference evidence="3" key="4">
    <citation type="journal article" date="2015" name="PLoS ONE">
        <title>Comprehensive Evaluation of Toxoplasma gondii VEG and Neospora caninum LIV Genomes with Tachyzoite Stage Transcriptome and Proteome Defines Novel Transcript Features.</title>
        <authorList>
            <person name="Ramaprasad A."/>
            <person name="Mourier T."/>
            <person name="Naeem R."/>
            <person name="Malas T.B."/>
            <person name="Moussa E."/>
            <person name="Panigrahi A."/>
            <person name="Vermont S.J."/>
            <person name="Otto T.D."/>
            <person name="Wastling J."/>
            <person name="Pain A."/>
        </authorList>
    </citation>
    <scope>NUCLEOTIDE SEQUENCE</scope>
    <source>
        <strain evidence="3">Liverpool</strain>
    </source>
</reference>
<keyword evidence="1" id="KW-0175">Coiled coil</keyword>